<name>A0A8J5RLX9_ZIZPA</name>
<keyword evidence="3" id="KW-1185">Reference proteome</keyword>
<feature type="compositionally biased region" description="Polar residues" evidence="1">
    <location>
        <begin position="84"/>
        <end position="93"/>
    </location>
</feature>
<evidence type="ECO:0000313" key="3">
    <source>
        <dbReference type="Proteomes" id="UP000729402"/>
    </source>
</evidence>
<proteinExistence type="predicted"/>
<dbReference type="Proteomes" id="UP000729402">
    <property type="component" value="Unassembled WGS sequence"/>
</dbReference>
<evidence type="ECO:0000256" key="1">
    <source>
        <dbReference type="SAM" id="MobiDB-lite"/>
    </source>
</evidence>
<gene>
    <name evidence="2" type="ORF">GUJ93_ZPchr0009g2425</name>
</gene>
<sequence length="162" mass="15849">MAEASSPKGREEGDLTAKEEEAPVAREEGAPAANPKEEGKPAAAAKEGNPTVMSVPDLVSGVPDLASGPPNPANRGGGVAEGRATTSRGARQHTTATEEEAGGALGACQPTATVKGDASSAGGRLVAVGAMDLATLTPDLVIAEEGTPDPAMDAPNTATAVA</sequence>
<reference evidence="2" key="1">
    <citation type="journal article" date="2021" name="bioRxiv">
        <title>Whole Genome Assembly and Annotation of Northern Wild Rice, Zizania palustris L., Supports a Whole Genome Duplication in the Zizania Genus.</title>
        <authorList>
            <person name="Haas M."/>
            <person name="Kono T."/>
            <person name="Macchietto M."/>
            <person name="Millas R."/>
            <person name="McGilp L."/>
            <person name="Shao M."/>
            <person name="Duquette J."/>
            <person name="Hirsch C.N."/>
            <person name="Kimball J."/>
        </authorList>
    </citation>
    <scope>NUCLEOTIDE SEQUENCE</scope>
    <source>
        <tissue evidence="2">Fresh leaf tissue</tissue>
    </source>
</reference>
<protein>
    <submittedName>
        <fullName evidence="2">Uncharacterized protein</fullName>
    </submittedName>
</protein>
<organism evidence="2 3">
    <name type="scientific">Zizania palustris</name>
    <name type="common">Northern wild rice</name>
    <dbReference type="NCBI Taxonomy" id="103762"/>
    <lineage>
        <taxon>Eukaryota</taxon>
        <taxon>Viridiplantae</taxon>
        <taxon>Streptophyta</taxon>
        <taxon>Embryophyta</taxon>
        <taxon>Tracheophyta</taxon>
        <taxon>Spermatophyta</taxon>
        <taxon>Magnoliopsida</taxon>
        <taxon>Liliopsida</taxon>
        <taxon>Poales</taxon>
        <taxon>Poaceae</taxon>
        <taxon>BOP clade</taxon>
        <taxon>Oryzoideae</taxon>
        <taxon>Oryzeae</taxon>
        <taxon>Zizaniinae</taxon>
        <taxon>Zizania</taxon>
    </lineage>
</organism>
<reference evidence="2" key="2">
    <citation type="submission" date="2021-02" db="EMBL/GenBank/DDBJ databases">
        <authorList>
            <person name="Kimball J.A."/>
            <person name="Haas M.W."/>
            <person name="Macchietto M."/>
            <person name="Kono T."/>
            <person name="Duquette J."/>
            <person name="Shao M."/>
        </authorList>
    </citation>
    <scope>NUCLEOTIDE SEQUENCE</scope>
    <source>
        <tissue evidence="2">Fresh leaf tissue</tissue>
    </source>
</reference>
<evidence type="ECO:0000313" key="2">
    <source>
        <dbReference type="EMBL" id="KAG8048548.1"/>
    </source>
</evidence>
<dbReference type="AlphaFoldDB" id="A0A8J5RLX9"/>
<feature type="compositionally biased region" description="Basic and acidic residues" evidence="1">
    <location>
        <begin position="8"/>
        <end position="40"/>
    </location>
</feature>
<feature type="region of interest" description="Disordered" evidence="1">
    <location>
        <begin position="1"/>
        <end position="120"/>
    </location>
</feature>
<feature type="compositionally biased region" description="Low complexity" evidence="1">
    <location>
        <begin position="41"/>
        <end position="50"/>
    </location>
</feature>
<comment type="caution">
    <text evidence="2">The sequence shown here is derived from an EMBL/GenBank/DDBJ whole genome shotgun (WGS) entry which is preliminary data.</text>
</comment>
<accession>A0A8J5RLX9</accession>
<dbReference type="EMBL" id="JAAALK010000289">
    <property type="protein sequence ID" value="KAG8048548.1"/>
    <property type="molecule type" value="Genomic_DNA"/>
</dbReference>